<gene>
    <name evidence="2" type="ORF">PG997_011250</name>
</gene>
<evidence type="ECO:0000313" key="3">
    <source>
        <dbReference type="Proteomes" id="UP001433268"/>
    </source>
</evidence>
<sequence length="97" mass="10633">MTDVPWSLTLQCSGVWLHLLSGSVHVPGTKAIPVRYGDQQPAMAMHAGYYLARLMFAAPVSTANQKSTQSALDGFIIELDHDLERGIFDANGQLFAW</sequence>
<keyword evidence="1" id="KW-0732">Signal</keyword>
<proteinExistence type="predicted"/>
<organism evidence="2 3">
    <name type="scientific">Apiospora hydei</name>
    <dbReference type="NCBI Taxonomy" id="1337664"/>
    <lineage>
        <taxon>Eukaryota</taxon>
        <taxon>Fungi</taxon>
        <taxon>Dikarya</taxon>
        <taxon>Ascomycota</taxon>
        <taxon>Pezizomycotina</taxon>
        <taxon>Sordariomycetes</taxon>
        <taxon>Xylariomycetidae</taxon>
        <taxon>Amphisphaeriales</taxon>
        <taxon>Apiosporaceae</taxon>
        <taxon>Apiospora</taxon>
    </lineage>
</organism>
<feature type="signal peptide" evidence="1">
    <location>
        <begin position="1"/>
        <end position="31"/>
    </location>
</feature>
<evidence type="ECO:0000256" key="1">
    <source>
        <dbReference type="SAM" id="SignalP"/>
    </source>
</evidence>
<evidence type="ECO:0000313" key="2">
    <source>
        <dbReference type="EMBL" id="KAK8071047.1"/>
    </source>
</evidence>
<dbReference type="Proteomes" id="UP001433268">
    <property type="component" value="Unassembled WGS sequence"/>
</dbReference>
<comment type="caution">
    <text evidence="2">The sequence shown here is derived from an EMBL/GenBank/DDBJ whole genome shotgun (WGS) entry which is preliminary data.</text>
</comment>
<accession>A0ABR1VJI4</accession>
<reference evidence="2 3" key="1">
    <citation type="submission" date="2023-01" db="EMBL/GenBank/DDBJ databases">
        <title>Analysis of 21 Apiospora genomes using comparative genomics revels a genus with tremendous synthesis potential of carbohydrate active enzymes and secondary metabolites.</title>
        <authorList>
            <person name="Sorensen T."/>
        </authorList>
    </citation>
    <scope>NUCLEOTIDE SEQUENCE [LARGE SCALE GENOMIC DNA]</scope>
    <source>
        <strain evidence="2 3">CBS 114990</strain>
    </source>
</reference>
<feature type="chain" id="PRO_5045559218" evidence="1">
    <location>
        <begin position="32"/>
        <end position="97"/>
    </location>
</feature>
<keyword evidence="3" id="KW-1185">Reference proteome</keyword>
<name>A0ABR1VJI4_9PEZI</name>
<dbReference type="GeneID" id="92048625"/>
<dbReference type="EMBL" id="JAQQWN010000008">
    <property type="protein sequence ID" value="KAK8071047.1"/>
    <property type="molecule type" value="Genomic_DNA"/>
</dbReference>
<dbReference type="RefSeq" id="XP_066664855.1">
    <property type="nucleotide sequence ID" value="XM_066815565.1"/>
</dbReference>
<protein>
    <submittedName>
        <fullName evidence="2">Uncharacterized protein</fullName>
    </submittedName>
</protein>